<name>A0A8D8FJF0_CULPI</name>
<protein>
    <submittedName>
        <fullName evidence="1">(northern house mosquito) hypothetical protein</fullName>
    </submittedName>
</protein>
<dbReference type="AlphaFoldDB" id="A0A8D8FJF0"/>
<accession>A0A8D8FJF0</accession>
<organism evidence="1">
    <name type="scientific">Culex pipiens</name>
    <name type="common">House mosquito</name>
    <dbReference type="NCBI Taxonomy" id="7175"/>
    <lineage>
        <taxon>Eukaryota</taxon>
        <taxon>Metazoa</taxon>
        <taxon>Ecdysozoa</taxon>
        <taxon>Arthropoda</taxon>
        <taxon>Hexapoda</taxon>
        <taxon>Insecta</taxon>
        <taxon>Pterygota</taxon>
        <taxon>Neoptera</taxon>
        <taxon>Endopterygota</taxon>
        <taxon>Diptera</taxon>
        <taxon>Nematocera</taxon>
        <taxon>Culicoidea</taxon>
        <taxon>Culicidae</taxon>
        <taxon>Culicinae</taxon>
        <taxon>Culicini</taxon>
        <taxon>Culex</taxon>
        <taxon>Culex</taxon>
    </lineage>
</organism>
<proteinExistence type="predicted"/>
<sequence length="126" mass="14825">MLHVKLQLNTLKKKEKKNTQKQIRYEYRYKRNAKRSKCAKCKTKGNTIFSNWFILNLRLTVSIGLKGSVADNENAPKSTEVTFYNRKAAKQRKVHQQEVTHTKQNKTIFISNLTNNTLNVRKEKKN</sequence>
<evidence type="ECO:0000313" key="1">
    <source>
        <dbReference type="EMBL" id="CAG6474942.1"/>
    </source>
</evidence>
<dbReference type="EMBL" id="HBUE01075829">
    <property type="protein sequence ID" value="CAG6474942.1"/>
    <property type="molecule type" value="Transcribed_RNA"/>
</dbReference>
<reference evidence="1" key="1">
    <citation type="submission" date="2021-05" db="EMBL/GenBank/DDBJ databases">
        <authorList>
            <person name="Alioto T."/>
            <person name="Alioto T."/>
            <person name="Gomez Garrido J."/>
        </authorList>
    </citation>
    <scope>NUCLEOTIDE SEQUENCE</scope>
</reference>